<sequence>MTSGLRTGSMEDRAGCAKSRASSNGKMKAIVDAKMEGQCSEMQDCIQNTRCLPSYHQLEDIYPTEVYQSKESRETQMGKG</sequence>
<comment type="caution">
    <text evidence="2">The sequence shown here is derived from an EMBL/GenBank/DDBJ whole genome shotgun (WGS) entry which is preliminary data.</text>
</comment>
<name>A0AAD3RZJ7_NEPGR</name>
<gene>
    <name evidence="2" type="ORF">Nepgr_003439</name>
</gene>
<organism evidence="2 3">
    <name type="scientific">Nepenthes gracilis</name>
    <name type="common">Slender pitcher plant</name>
    <dbReference type="NCBI Taxonomy" id="150966"/>
    <lineage>
        <taxon>Eukaryota</taxon>
        <taxon>Viridiplantae</taxon>
        <taxon>Streptophyta</taxon>
        <taxon>Embryophyta</taxon>
        <taxon>Tracheophyta</taxon>
        <taxon>Spermatophyta</taxon>
        <taxon>Magnoliopsida</taxon>
        <taxon>eudicotyledons</taxon>
        <taxon>Gunneridae</taxon>
        <taxon>Pentapetalae</taxon>
        <taxon>Caryophyllales</taxon>
        <taxon>Nepenthaceae</taxon>
        <taxon>Nepenthes</taxon>
    </lineage>
</organism>
<evidence type="ECO:0000256" key="1">
    <source>
        <dbReference type="SAM" id="MobiDB-lite"/>
    </source>
</evidence>
<reference evidence="2" key="1">
    <citation type="submission" date="2023-05" db="EMBL/GenBank/DDBJ databases">
        <title>Nepenthes gracilis genome sequencing.</title>
        <authorList>
            <person name="Fukushima K."/>
        </authorList>
    </citation>
    <scope>NUCLEOTIDE SEQUENCE</scope>
    <source>
        <strain evidence="2">SING2019-196</strain>
    </source>
</reference>
<feature type="region of interest" description="Disordered" evidence="1">
    <location>
        <begin position="1"/>
        <end position="24"/>
    </location>
</feature>
<dbReference type="Proteomes" id="UP001279734">
    <property type="component" value="Unassembled WGS sequence"/>
</dbReference>
<protein>
    <submittedName>
        <fullName evidence="2">Uncharacterized protein</fullName>
    </submittedName>
</protein>
<accession>A0AAD3RZJ7</accession>
<evidence type="ECO:0000313" key="2">
    <source>
        <dbReference type="EMBL" id="GMH01600.1"/>
    </source>
</evidence>
<proteinExistence type="predicted"/>
<keyword evidence="3" id="KW-1185">Reference proteome</keyword>
<dbReference type="EMBL" id="BSYO01000003">
    <property type="protein sequence ID" value="GMH01600.1"/>
    <property type="molecule type" value="Genomic_DNA"/>
</dbReference>
<dbReference type="AlphaFoldDB" id="A0AAD3RZJ7"/>
<evidence type="ECO:0000313" key="3">
    <source>
        <dbReference type="Proteomes" id="UP001279734"/>
    </source>
</evidence>